<dbReference type="EC" id="3.4.-.-" evidence="3"/>
<keyword evidence="1" id="KW-0472">Membrane</keyword>
<dbReference type="InterPro" id="IPR003675">
    <property type="entry name" value="Rce1/LyrA-like_dom"/>
</dbReference>
<evidence type="ECO:0000259" key="2">
    <source>
        <dbReference type="Pfam" id="PF02517"/>
    </source>
</evidence>
<name>A0ABZ2FYL6_9SPHN</name>
<dbReference type="Pfam" id="PF02517">
    <property type="entry name" value="Rce1-like"/>
    <property type="match status" value="1"/>
</dbReference>
<dbReference type="InterPro" id="IPR052710">
    <property type="entry name" value="CAAX_protease"/>
</dbReference>
<dbReference type="PANTHER" id="PTHR36435">
    <property type="entry name" value="SLR1288 PROTEIN"/>
    <property type="match status" value="1"/>
</dbReference>
<dbReference type="RefSeq" id="WP_338501432.1">
    <property type="nucleotide sequence ID" value="NZ_CP145607.1"/>
</dbReference>
<keyword evidence="4" id="KW-1185">Reference proteome</keyword>
<keyword evidence="1" id="KW-0812">Transmembrane</keyword>
<reference evidence="3 4" key="1">
    <citation type="submission" date="2024-02" db="EMBL/GenBank/DDBJ databases">
        <title>Full genome sequence of Sphingomonas kaistensis.</title>
        <authorList>
            <person name="Poletto B.L."/>
            <person name="Silva G."/>
            <person name="Galante D."/>
            <person name="Campos K.R."/>
            <person name="Santos M.B.N."/>
            <person name="Sacchi C.T."/>
        </authorList>
    </citation>
    <scope>NUCLEOTIDE SEQUENCE [LARGE SCALE GENOMIC DNA]</scope>
    <source>
        <strain evidence="3 4">MA4R</strain>
    </source>
</reference>
<evidence type="ECO:0000256" key="1">
    <source>
        <dbReference type="SAM" id="Phobius"/>
    </source>
</evidence>
<proteinExistence type="predicted"/>
<accession>A0ABZ2FYL6</accession>
<dbReference type="GO" id="GO:0016787">
    <property type="term" value="F:hydrolase activity"/>
    <property type="evidence" value="ECO:0007669"/>
    <property type="project" value="UniProtKB-KW"/>
</dbReference>
<keyword evidence="1" id="KW-1133">Transmembrane helix</keyword>
<evidence type="ECO:0000313" key="4">
    <source>
        <dbReference type="Proteomes" id="UP001382935"/>
    </source>
</evidence>
<feature type="transmembrane region" description="Helical" evidence="1">
    <location>
        <begin position="167"/>
        <end position="189"/>
    </location>
</feature>
<keyword evidence="3" id="KW-0378">Hydrolase</keyword>
<sequence>MQNVAIVTLVVILGLIGWLSLKDARDYQEFKNAQDEDSRLAFYRRWTIYPMLLFGFGGAALLAWLGRTDALTGLPSEFAAAAARFSSAQEPAAAATSETMLGMALGMTLGLVVTFYIWRARLRAARRPIGDIEALLPRTRREVLAAIPLSINAGISEEIFFRAALPMLAFVATGSVPLSFAISIVSFGIAHWYQGFKGVLATTAMGALFAYLYLSSGSLLKPILIHILIDLVALAIRPAWSIRMNRKLVSSQKEVAL</sequence>
<feature type="transmembrane region" description="Helical" evidence="1">
    <location>
        <begin position="46"/>
        <end position="66"/>
    </location>
</feature>
<dbReference type="Proteomes" id="UP001382935">
    <property type="component" value="Chromosome"/>
</dbReference>
<feature type="transmembrane region" description="Helical" evidence="1">
    <location>
        <begin position="6"/>
        <end position="25"/>
    </location>
</feature>
<organism evidence="3 4">
    <name type="scientific">Sphingomonas kaistensis</name>
    <dbReference type="NCBI Taxonomy" id="298708"/>
    <lineage>
        <taxon>Bacteria</taxon>
        <taxon>Pseudomonadati</taxon>
        <taxon>Pseudomonadota</taxon>
        <taxon>Alphaproteobacteria</taxon>
        <taxon>Sphingomonadales</taxon>
        <taxon>Sphingomonadaceae</taxon>
        <taxon>Sphingomonas</taxon>
    </lineage>
</organism>
<evidence type="ECO:0000313" key="3">
    <source>
        <dbReference type="EMBL" id="WWM69413.1"/>
    </source>
</evidence>
<feature type="domain" description="CAAX prenyl protease 2/Lysostaphin resistance protein A-like" evidence="2">
    <location>
        <begin position="143"/>
        <end position="232"/>
    </location>
</feature>
<dbReference type="PANTHER" id="PTHR36435:SF1">
    <property type="entry name" value="CAAX AMINO TERMINAL PROTEASE FAMILY PROTEIN"/>
    <property type="match status" value="1"/>
</dbReference>
<dbReference type="EMBL" id="CP145607">
    <property type="protein sequence ID" value="WWM69413.1"/>
    <property type="molecule type" value="Genomic_DNA"/>
</dbReference>
<feature type="transmembrane region" description="Helical" evidence="1">
    <location>
        <begin position="100"/>
        <end position="118"/>
    </location>
</feature>
<protein>
    <submittedName>
        <fullName evidence="3">CPBP family intramembrane glutamic endopeptidase</fullName>
        <ecNumber evidence="3">3.4.-.-</ecNumber>
    </submittedName>
</protein>
<gene>
    <name evidence="3" type="ORF">V6R86_01545</name>
</gene>